<protein>
    <submittedName>
        <fullName evidence="1">Glutathione synthetase</fullName>
    </submittedName>
</protein>
<keyword evidence="2" id="KW-1185">Reference proteome</keyword>
<dbReference type="InterPro" id="IPR053191">
    <property type="entry name" value="DcsG_Biosynth_Enzyme"/>
</dbReference>
<dbReference type="RefSeq" id="WP_073716638.1">
    <property type="nucleotide sequence ID" value="NZ_MQVR01000034.1"/>
</dbReference>
<reference evidence="2" key="1">
    <citation type="submission" date="2016-12" db="EMBL/GenBank/DDBJ databases">
        <authorList>
            <person name="Meng X."/>
        </authorList>
    </citation>
    <scope>NUCLEOTIDE SEQUENCE [LARGE SCALE GENOMIC DNA]</scope>
    <source>
        <strain evidence="2">DSM 19116</strain>
    </source>
</reference>
<evidence type="ECO:0000313" key="2">
    <source>
        <dbReference type="Proteomes" id="UP000185628"/>
    </source>
</evidence>
<proteinExistence type="predicted"/>
<dbReference type="PANTHER" id="PTHR39217">
    <property type="match status" value="1"/>
</dbReference>
<sequence length="303" mass="34109">MSKPTVTLVTGRELPELSEDDQVLPPLLEARGVEVQIACWDDPEVAWDDAGLCIIRTVPDYAPRRKEFFEWAHSVPKLLNNPTILEWNSDKHYLQELTARGLPTIETTWLEVEQDLSKHQVHTRFPAGGDFVVKPAVSSGKHSTGRYTAREAYSRMAAIQHAMQILENGHAAMVQRYLESMEKRGEISLIFFNGLLSHAVEKDTILDSPTGPRPEVHRNRAHAHAITQGERTRGEDVRAALHASIKDLIGRDEQLIYCRIDMVAGDDDLEILEVSLFDCNLYLTSDPKAAEAFADAIAMRAFW</sequence>
<dbReference type="EMBL" id="MQVR01000034">
    <property type="protein sequence ID" value="OKL53920.1"/>
    <property type="molecule type" value="Genomic_DNA"/>
</dbReference>
<name>A0A1Q5Q2R6_9ACTO</name>
<organism evidence="1 2">
    <name type="scientific">Bowdeniella nasicola</name>
    <dbReference type="NCBI Taxonomy" id="208480"/>
    <lineage>
        <taxon>Bacteria</taxon>
        <taxon>Bacillati</taxon>
        <taxon>Actinomycetota</taxon>
        <taxon>Actinomycetes</taxon>
        <taxon>Actinomycetales</taxon>
        <taxon>Actinomycetaceae</taxon>
        <taxon>Bowdeniella</taxon>
    </lineage>
</organism>
<dbReference type="Proteomes" id="UP000185628">
    <property type="component" value="Unassembled WGS sequence"/>
</dbReference>
<dbReference type="SUPFAM" id="SSF56059">
    <property type="entry name" value="Glutathione synthetase ATP-binding domain-like"/>
    <property type="match status" value="1"/>
</dbReference>
<comment type="caution">
    <text evidence="1">The sequence shown here is derived from an EMBL/GenBank/DDBJ whole genome shotgun (WGS) entry which is preliminary data.</text>
</comment>
<evidence type="ECO:0000313" key="1">
    <source>
        <dbReference type="EMBL" id="OKL53920.1"/>
    </source>
</evidence>
<gene>
    <name evidence="1" type="ORF">BSZ39_06905</name>
</gene>
<accession>A0A1Q5Q2R6</accession>
<dbReference type="OrthoDB" id="3373978at2"/>
<dbReference type="PANTHER" id="PTHR39217:SF1">
    <property type="entry name" value="GLUTATHIONE SYNTHETASE"/>
    <property type="match status" value="1"/>
</dbReference>
<dbReference type="AlphaFoldDB" id="A0A1Q5Q2R6"/>
<dbReference type="STRING" id="208480.SAMN02910418_02291"/>